<evidence type="ECO:0000256" key="1">
    <source>
        <dbReference type="ARBA" id="ARBA00023136"/>
    </source>
</evidence>
<protein>
    <submittedName>
        <fullName evidence="4">UDP-2,4-diacetamido-2,4, 6-trideoxy-beta-L-altropyranose hydrolase</fullName>
        <ecNumber evidence="4">3.6.1.57</ecNumber>
    </submittedName>
</protein>
<dbReference type="AlphaFoldDB" id="A0A4Y8LMW2"/>
<feature type="binding site" evidence="3">
    <location>
        <position position="175"/>
    </location>
    <ligand>
        <name>substrate</name>
    </ligand>
</feature>
<evidence type="ECO:0000313" key="4">
    <source>
        <dbReference type="EMBL" id="TFE03933.1"/>
    </source>
</evidence>
<sequence length="355" mass="40504">MNICFRVDASTNIGTGHIMRCLTFAEELRESGHTIYFVCRLHHGNLSHLIAEKGFFIYTLKNYEKKYISPNQIKHGSWLGTSIEQDALETKKVLLSCEVQFDWMIIDHYAIDKSWEQKIKELVPNILVIDDLADREHVCDILLDQNYYSNAYERYYGLIPKNCKLLLGPEYALLREEFIKLHESTKLNSKHKTVLIFYGGSDPTNDTIKAINAIESFDLTVHVVVGPTNQNKEKIEELCINKNMTFHYNINYMAKLMLLADFAICAGGSTTWERYCLGTPAVLTAVAYNQIELCENVHELGIDQYIGVHDSISSDSIKTAVESFLNINDITKLSDKARKIVDGNGKKRVSKYLSL</sequence>
<dbReference type="RefSeq" id="WP_134378716.1">
    <property type="nucleotide sequence ID" value="NZ_SORX01000001.1"/>
</dbReference>
<dbReference type="Gene3D" id="3.40.50.2000">
    <property type="entry name" value="Glycogen Phosphorylase B"/>
    <property type="match status" value="1"/>
</dbReference>
<dbReference type="OrthoDB" id="9805604at2"/>
<dbReference type="PANTHER" id="PTHR21015:SF22">
    <property type="entry name" value="GLYCOSYLTRANSFERASE"/>
    <property type="match status" value="1"/>
</dbReference>
<dbReference type="Proteomes" id="UP000297776">
    <property type="component" value="Unassembled WGS sequence"/>
</dbReference>
<dbReference type="SUPFAM" id="SSF53756">
    <property type="entry name" value="UDP-Glycosyltransferase/glycogen phosphorylase"/>
    <property type="match status" value="1"/>
</dbReference>
<feature type="active site" description="Proton acceptor" evidence="2">
    <location>
        <position position="17"/>
    </location>
</feature>
<keyword evidence="5" id="KW-1185">Reference proteome</keyword>
<name>A0A4Y8LMW2_9BACL</name>
<evidence type="ECO:0000256" key="3">
    <source>
        <dbReference type="PIRSR" id="PIRSR620023-2"/>
    </source>
</evidence>
<dbReference type="Gene3D" id="3.40.50.11190">
    <property type="match status" value="1"/>
</dbReference>
<keyword evidence="1" id="KW-0472">Membrane</keyword>
<dbReference type="EMBL" id="SORX01000001">
    <property type="protein sequence ID" value="TFE03933.1"/>
    <property type="molecule type" value="Genomic_DNA"/>
</dbReference>
<keyword evidence="4" id="KW-0378">Hydrolase</keyword>
<reference evidence="4 5" key="1">
    <citation type="submission" date="2019-03" db="EMBL/GenBank/DDBJ databases">
        <authorList>
            <person name="Yang Y."/>
        </authorList>
    </citation>
    <scope>NUCLEOTIDE SEQUENCE [LARGE SCALE GENOMIC DNA]</scope>
    <source>
        <strain evidence="4 5">ASL-1</strain>
    </source>
</reference>
<evidence type="ECO:0000313" key="5">
    <source>
        <dbReference type="Proteomes" id="UP000297776"/>
    </source>
</evidence>
<dbReference type="EC" id="3.6.1.57" evidence="4"/>
<feature type="binding site" evidence="3">
    <location>
        <position position="273"/>
    </location>
    <ligand>
        <name>substrate</name>
    </ligand>
</feature>
<gene>
    <name evidence="4" type="primary">pseG</name>
    <name evidence="4" type="ORF">E2626_00995</name>
</gene>
<dbReference type="NCBIfam" id="TIGR03590">
    <property type="entry name" value="PseG"/>
    <property type="match status" value="1"/>
</dbReference>
<dbReference type="PANTHER" id="PTHR21015">
    <property type="entry name" value="UDP-N-ACETYLGLUCOSAMINE--N-ACETYLMURAMYL-(PENTAPEPTIDE) PYROPHOSPHORYL-UNDECAPRENOL N-ACETYLGLUCOSAMINE TRANSFERASE 1"/>
    <property type="match status" value="1"/>
</dbReference>
<evidence type="ECO:0000256" key="2">
    <source>
        <dbReference type="PIRSR" id="PIRSR620023-1"/>
    </source>
</evidence>
<dbReference type="GO" id="GO:0016757">
    <property type="term" value="F:glycosyltransferase activity"/>
    <property type="evidence" value="ECO:0007669"/>
    <property type="project" value="TreeGrafter"/>
</dbReference>
<comment type="caution">
    <text evidence="4">The sequence shown here is derived from an EMBL/GenBank/DDBJ whole genome shotgun (WGS) entry which is preliminary data.</text>
</comment>
<dbReference type="InterPro" id="IPR020023">
    <property type="entry name" value="PseG"/>
</dbReference>
<dbReference type="GO" id="GO:0016787">
    <property type="term" value="F:hydrolase activity"/>
    <property type="evidence" value="ECO:0007669"/>
    <property type="project" value="UniProtKB-KW"/>
</dbReference>
<accession>A0A4Y8LMW2</accession>
<organism evidence="4 5">
    <name type="scientific">Jeotgalibacillus salarius</name>
    <dbReference type="NCBI Taxonomy" id="546023"/>
    <lineage>
        <taxon>Bacteria</taxon>
        <taxon>Bacillati</taxon>
        <taxon>Bacillota</taxon>
        <taxon>Bacilli</taxon>
        <taxon>Bacillales</taxon>
        <taxon>Caryophanaceae</taxon>
        <taxon>Jeotgalibacillus</taxon>
    </lineage>
</organism>
<proteinExistence type="predicted"/>